<protein>
    <recommendedName>
        <fullName evidence="5">Helicase C-terminal domain-containing protein</fullName>
    </recommendedName>
</protein>
<keyword evidence="2" id="KW-0378">Hydrolase</keyword>
<dbReference type="EMBL" id="JADFTT010000474">
    <property type="protein sequence ID" value="KAG5761171.1"/>
    <property type="molecule type" value="Genomic_DNA"/>
</dbReference>
<dbReference type="SMART" id="SM00490">
    <property type="entry name" value="HELICc"/>
    <property type="match status" value="1"/>
</dbReference>
<evidence type="ECO:0000256" key="3">
    <source>
        <dbReference type="ARBA" id="ARBA00022840"/>
    </source>
</evidence>
<dbReference type="InterPro" id="IPR001650">
    <property type="entry name" value="Helicase_C-like"/>
</dbReference>
<dbReference type="GO" id="GO:0006281">
    <property type="term" value="P:DNA repair"/>
    <property type="evidence" value="ECO:0007669"/>
    <property type="project" value="TreeGrafter"/>
</dbReference>
<dbReference type="Pfam" id="PF00271">
    <property type="entry name" value="Helicase_C"/>
    <property type="match status" value="1"/>
</dbReference>
<dbReference type="SUPFAM" id="SSF52540">
    <property type="entry name" value="P-loop containing nucleoside triphosphate hydrolases"/>
    <property type="match status" value="1"/>
</dbReference>
<feature type="compositionally biased region" description="Polar residues" evidence="4">
    <location>
        <begin position="129"/>
        <end position="140"/>
    </location>
</feature>
<dbReference type="GO" id="GO:0005634">
    <property type="term" value="C:nucleus"/>
    <property type="evidence" value="ECO:0007669"/>
    <property type="project" value="TreeGrafter"/>
</dbReference>
<reference evidence="6" key="1">
    <citation type="journal article" date="2020" name="bioRxiv">
        <title>Historical genomics reveals the evolutionary mechanisms behind multiple outbreaks of the host-specific coffee wilt pathogen Fusarium xylarioides.</title>
        <authorList>
            <person name="Peck D."/>
            <person name="Nowell R.W."/>
            <person name="Flood J."/>
            <person name="Ryan M.J."/>
            <person name="Barraclough T.G."/>
        </authorList>
    </citation>
    <scope>NUCLEOTIDE SEQUENCE</scope>
    <source>
        <strain evidence="6">IMI 127659i</strain>
    </source>
</reference>
<feature type="region of interest" description="Disordered" evidence="4">
    <location>
        <begin position="127"/>
        <end position="151"/>
    </location>
</feature>
<dbReference type="PANTHER" id="PTHR45626:SF52">
    <property type="entry name" value="SINGLE-STRANDED DNA-DEPENDENT ATPASE (EUROFUNG)"/>
    <property type="match status" value="1"/>
</dbReference>
<dbReference type="CDD" id="cd18793">
    <property type="entry name" value="SF2_C_SNF"/>
    <property type="match status" value="1"/>
</dbReference>
<evidence type="ECO:0000256" key="1">
    <source>
        <dbReference type="ARBA" id="ARBA00022741"/>
    </source>
</evidence>
<dbReference type="InterPro" id="IPR049730">
    <property type="entry name" value="SNF2/RAD54-like_C"/>
</dbReference>
<dbReference type="Gene3D" id="3.40.50.300">
    <property type="entry name" value="P-loop containing nucleotide triphosphate hydrolases"/>
    <property type="match status" value="1"/>
</dbReference>
<dbReference type="GO" id="GO:0008094">
    <property type="term" value="F:ATP-dependent activity, acting on DNA"/>
    <property type="evidence" value="ECO:0007669"/>
    <property type="project" value="TreeGrafter"/>
</dbReference>
<proteinExistence type="predicted"/>
<accession>A0A9P7HKI6</accession>
<organism evidence="6 7">
    <name type="scientific">Fusarium xylarioides</name>
    <dbReference type="NCBI Taxonomy" id="221167"/>
    <lineage>
        <taxon>Eukaryota</taxon>
        <taxon>Fungi</taxon>
        <taxon>Dikarya</taxon>
        <taxon>Ascomycota</taxon>
        <taxon>Pezizomycotina</taxon>
        <taxon>Sordariomycetes</taxon>
        <taxon>Hypocreomycetidae</taxon>
        <taxon>Hypocreales</taxon>
        <taxon>Nectriaceae</taxon>
        <taxon>Fusarium</taxon>
        <taxon>Fusarium fujikuroi species complex</taxon>
    </lineage>
</organism>
<name>A0A9P7HKI6_9HYPO</name>
<evidence type="ECO:0000313" key="7">
    <source>
        <dbReference type="Proteomes" id="UP000750502"/>
    </source>
</evidence>
<reference evidence="6" key="2">
    <citation type="submission" date="2020-10" db="EMBL/GenBank/DDBJ databases">
        <authorList>
            <person name="Peck L.D."/>
            <person name="Nowell R.W."/>
            <person name="Flood J."/>
            <person name="Ryan M.J."/>
            <person name="Barraclough T.G."/>
        </authorList>
    </citation>
    <scope>NUCLEOTIDE SEQUENCE</scope>
    <source>
        <strain evidence="6">IMI 127659i</strain>
    </source>
</reference>
<feature type="domain" description="Helicase C-terminal" evidence="5">
    <location>
        <begin position="154"/>
        <end position="292"/>
    </location>
</feature>
<dbReference type="InterPro" id="IPR050628">
    <property type="entry name" value="SNF2_RAD54_helicase_TF"/>
</dbReference>
<sequence length="292" mass="32291">MLNLPQKTERVEIIDMGRNDRRLYEFFKRFSYLTAGLDKSSKRKPATNILVLISMLRLVSNHGEALLPETALKAWKERDSSVLSWEVLEANIKRCISCKFEIEESETAASLTEDLSCGHTICKRKGTPKTGTSLSQSEGITENAAKPVPPPSAKVQALIRNISRAKKGLGSGVERPKSVIFSYWTKMLDLIGFALNSQGFQFQRIDGQSSMSQRKIALETFGNDPECNIMLASIGAAGERIDLTSANAVHIVEPHWNPMAEAQAVDRVHRIGQQKDVHVVSMCNGCNGTSKD</sequence>
<dbReference type="GO" id="GO:0016787">
    <property type="term" value="F:hydrolase activity"/>
    <property type="evidence" value="ECO:0007669"/>
    <property type="project" value="UniProtKB-KW"/>
</dbReference>
<evidence type="ECO:0000259" key="5">
    <source>
        <dbReference type="PROSITE" id="PS51194"/>
    </source>
</evidence>
<comment type="caution">
    <text evidence="6">The sequence shown here is derived from an EMBL/GenBank/DDBJ whole genome shotgun (WGS) entry which is preliminary data.</text>
</comment>
<keyword evidence="1" id="KW-0547">Nucleotide-binding</keyword>
<dbReference type="Proteomes" id="UP000750502">
    <property type="component" value="Unassembled WGS sequence"/>
</dbReference>
<dbReference type="AlphaFoldDB" id="A0A9P7HKI6"/>
<keyword evidence="3" id="KW-0067">ATP-binding</keyword>
<evidence type="ECO:0000256" key="4">
    <source>
        <dbReference type="SAM" id="MobiDB-lite"/>
    </source>
</evidence>
<dbReference type="InterPro" id="IPR027417">
    <property type="entry name" value="P-loop_NTPase"/>
</dbReference>
<evidence type="ECO:0000256" key="2">
    <source>
        <dbReference type="ARBA" id="ARBA00022801"/>
    </source>
</evidence>
<gene>
    <name evidence="6" type="ORF">H9Q72_010721</name>
</gene>
<dbReference type="PROSITE" id="PS51194">
    <property type="entry name" value="HELICASE_CTER"/>
    <property type="match status" value="1"/>
</dbReference>
<dbReference type="PANTHER" id="PTHR45626">
    <property type="entry name" value="TRANSCRIPTION TERMINATION FACTOR 2-RELATED"/>
    <property type="match status" value="1"/>
</dbReference>
<evidence type="ECO:0000313" key="6">
    <source>
        <dbReference type="EMBL" id="KAG5761171.1"/>
    </source>
</evidence>
<dbReference type="OrthoDB" id="448448at2759"/>
<keyword evidence="7" id="KW-1185">Reference proteome</keyword>
<dbReference type="GO" id="GO:0005524">
    <property type="term" value="F:ATP binding"/>
    <property type="evidence" value="ECO:0007669"/>
    <property type="project" value="UniProtKB-KW"/>
</dbReference>